<dbReference type="InterPro" id="IPR001320">
    <property type="entry name" value="Iontro_rcpt_C"/>
</dbReference>
<dbReference type="AlphaFoldDB" id="A0A815RJT6"/>
<accession>A0A815RJT6</accession>
<evidence type="ECO:0000256" key="9">
    <source>
        <dbReference type="ARBA" id="ARBA00023180"/>
    </source>
</evidence>
<name>A0A815RJT6_ADIRI</name>
<dbReference type="SUPFAM" id="SSF53850">
    <property type="entry name" value="Periplasmic binding protein-like II"/>
    <property type="match status" value="1"/>
</dbReference>
<dbReference type="Pfam" id="PF10613">
    <property type="entry name" value="Lig_chan-Glu_bd"/>
    <property type="match status" value="1"/>
</dbReference>
<dbReference type="InterPro" id="IPR015683">
    <property type="entry name" value="Ionotropic_Glu_rcpt"/>
</dbReference>
<feature type="signal peptide" evidence="15">
    <location>
        <begin position="1"/>
        <end position="27"/>
    </location>
</feature>
<evidence type="ECO:0000256" key="10">
    <source>
        <dbReference type="ARBA" id="ARBA00023257"/>
    </source>
</evidence>
<comment type="subcellular location">
    <subcellularLocation>
        <location evidence="1">Membrane</location>
        <topology evidence="1">Multi-pass membrane protein</topology>
    </subcellularLocation>
    <subcellularLocation>
        <location evidence="13">Postsynaptic cell membrane</location>
    </subcellularLocation>
</comment>
<protein>
    <recommendedName>
        <fullName evidence="16">Ionotropic glutamate receptor C-terminal domain-containing protein</fullName>
    </recommendedName>
</protein>
<evidence type="ECO:0000256" key="14">
    <source>
        <dbReference type="SAM" id="Phobius"/>
    </source>
</evidence>
<gene>
    <name evidence="17" type="ORF">EDS130_LOCUS41284</name>
</gene>
<evidence type="ECO:0000256" key="3">
    <source>
        <dbReference type="ARBA" id="ARBA00022692"/>
    </source>
</evidence>
<sequence>MLHFWSFRRLWFYLLIFEHINIRHVTTTWPSSNSSSAQLLGLFYDASNSIDYSAVAKHPPAMFKAAILLSQQYNLTLDGQLLQWQTVRTTNDTMKTLRDICVIMSSTNTVGIVGPTLSREAHIVGPFGATVGIPVVSHSATDPDLSNRRMYPAFYRTVPADETAALALMQLFMYFNWTSSLIIYQNDDYGNGGVRAVTKTFNNNNLTVANTLQFNIATLSIQGDLHSILANGQTRIVILWAIAQYASVIIEKAVLSNVLGPEFIWILSESIPLSSFNQTLSSELIGMFTLEPVVGNLVNAPVNRTLLSEAYEIWQKYEPETFPGASKVDYYALFAFDAAWLLIQSLTQICVNSSSCLSFTNTSFCFDRHFLNSNSLFSAINQNTFLGVSGLIQFAANLTDRINGNYYILKNIQESSTGLDYVPVLSWSDMKHWSLYSQTSTILWPGGTLKPPSGYASTSGVTFRIAMIESSPFTMKTEVKDRLGNSTTKLIGYMPDLLEYLRSKMGFIPQIVLVPSNHSYNGLIDEVASGMYDLVVADVTITAARREKVDFSISVFDNSLRIIVRNAVEVSIDLIGYLKPFSRTVWLSLLAAMVYAGGLIFLFERQQNEILRERSTASAMILSVWFSMGTLLGNGVDFHVATAAGRILTVGLYVLSLILIAAYTANLASDLTIQKSTSLISGIDDIRSGKIPFSRIGIIADSSIEDYYLREISDGSRNFYPVLGVGDIYAKLLDETIDAAIMDVGPLEYMTSYVYCNLTLVGSDFDKSAIGIVFPKDWIYLKDFDVNILSLRESGVFDTLKRKWFEGNTCSNTAEISTAMAMESMAGLFLTFVIISVLAILLYLWLKRLAIKDYFSIKMHQKTLKVELP</sequence>
<evidence type="ECO:0000256" key="15">
    <source>
        <dbReference type="SAM" id="SignalP"/>
    </source>
</evidence>
<dbReference type="SMART" id="SM00079">
    <property type="entry name" value="PBPe"/>
    <property type="match status" value="1"/>
</dbReference>
<keyword evidence="9" id="KW-0325">Glycoprotein</keyword>
<keyword evidence="7 14" id="KW-0472">Membrane</keyword>
<keyword evidence="11" id="KW-1071">Ligand-gated ion channel</keyword>
<dbReference type="OrthoDB" id="5984008at2759"/>
<evidence type="ECO:0000256" key="5">
    <source>
        <dbReference type="ARBA" id="ARBA00023018"/>
    </source>
</evidence>
<dbReference type="Gene3D" id="3.40.190.10">
    <property type="entry name" value="Periplasmic binding protein-like II"/>
    <property type="match status" value="2"/>
</dbReference>
<evidence type="ECO:0000256" key="12">
    <source>
        <dbReference type="ARBA" id="ARBA00023303"/>
    </source>
</evidence>
<feature type="transmembrane region" description="Helical" evidence="14">
    <location>
        <begin position="615"/>
        <end position="632"/>
    </location>
</feature>
<dbReference type="EMBL" id="CAJNOJ010000536">
    <property type="protein sequence ID" value="CAF1478624.1"/>
    <property type="molecule type" value="Genomic_DNA"/>
</dbReference>
<evidence type="ECO:0000256" key="7">
    <source>
        <dbReference type="ARBA" id="ARBA00023136"/>
    </source>
</evidence>
<keyword evidence="4 14" id="KW-1133">Transmembrane helix</keyword>
<keyword evidence="2" id="KW-0813">Transport</keyword>
<dbReference type="Pfam" id="PF00060">
    <property type="entry name" value="Lig_chan"/>
    <property type="match status" value="1"/>
</dbReference>
<dbReference type="InterPro" id="IPR001828">
    <property type="entry name" value="ANF_lig-bd_rcpt"/>
</dbReference>
<dbReference type="Pfam" id="PF01094">
    <property type="entry name" value="ANF_receptor"/>
    <property type="match status" value="1"/>
</dbReference>
<evidence type="ECO:0000256" key="2">
    <source>
        <dbReference type="ARBA" id="ARBA00022448"/>
    </source>
</evidence>
<keyword evidence="12" id="KW-0407">Ion channel</keyword>
<evidence type="ECO:0000256" key="13">
    <source>
        <dbReference type="ARBA" id="ARBA00034100"/>
    </source>
</evidence>
<evidence type="ECO:0000256" key="1">
    <source>
        <dbReference type="ARBA" id="ARBA00004141"/>
    </source>
</evidence>
<dbReference type="GO" id="GO:0015276">
    <property type="term" value="F:ligand-gated monoatomic ion channel activity"/>
    <property type="evidence" value="ECO:0007669"/>
    <property type="project" value="InterPro"/>
</dbReference>
<comment type="caution">
    <text evidence="17">The sequence shown here is derived from an EMBL/GenBank/DDBJ whole genome shotgun (WGS) entry which is preliminary data.</text>
</comment>
<dbReference type="PANTHER" id="PTHR18966">
    <property type="entry name" value="IONOTROPIC GLUTAMATE RECEPTOR"/>
    <property type="match status" value="1"/>
</dbReference>
<evidence type="ECO:0000256" key="8">
    <source>
        <dbReference type="ARBA" id="ARBA00023170"/>
    </source>
</evidence>
<dbReference type="Proteomes" id="UP000663852">
    <property type="component" value="Unassembled WGS sequence"/>
</dbReference>
<keyword evidence="10" id="KW-0628">Postsynaptic cell membrane</keyword>
<feature type="transmembrane region" description="Helical" evidence="14">
    <location>
        <begin position="585"/>
        <end position="603"/>
    </location>
</feature>
<reference evidence="17" key="1">
    <citation type="submission" date="2021-02" db="EMBL/GenBank/DDBJ databases">
        <authorList>
            <person name="Nowell W R."/>
        </authorList>
    </citation>
    <scope>NUCLEOTIDE SEQUENCE</scope>
</reference>
<feature type="domain" description="Ionotropic glutamate receptor C-terminal" evidence="16">
    <location>
        <begin position="462"/>
        <end position="807"/>
    </location>
</feature>
<dbReference type="SUPFAM" id="SSF53822">
    <property type="entry name" value="Periplasmic binding protein-like I"/>
    <property type="match status" value="1"/>
</dbReference>
<dbReference type="InterPro" id="IPR019594">
    <property type="entry name" value="Glu/Gly-bd"/>
</dbReference>
<keyword evidence="6" id="KW-0406">Ion transport</keyword>
<evidence type="ECO:0000313" key="18">
    <source>
        <dbReference type="Proteomes" id="UP000663852"/>
    </source>
</evidence>
<keyword evidence="8" id="KW-0675">Receptor</keyword>
<proteinExistence type="predicted"/>
<evidence type="ECO:0000313" key="17">
    <source>
        <dbReference type="EMBL" id="CAF1478624.1"/>
    </source>
</evidence>
<organism evidence="17 18">
    <name type="scientific">Adineta ricciae</name>
    <name type="common">Rotifer</name>
    <dbReference type="NCBI Taxonomy" id="249248"/>
    <lineage>
        <taxon>Eukaryota</taxon>
        <taxon>Metazoa</taxon>
        <taxon>Spiralia</taxon>
        <taxon>Gnathifera</taxon>
        <taxon>Rotifera</taxon>
        <taxon>Eurotatoria</taxon>
        <taxon>Bdelloidea</taxon>
        <taxon>Adinetida</taxon>
        <taxon>Adinetidae</taxon>
        <taxon>Adineta</taxon>
    </lineage>
</organism>
<evidence type="ECO:0000259" key="16">
    <source>
        <dbReference type="SMART" id="SM00079"/>
    </source>
</evidence>
<dbReference type="Gene3D" id="1.10.287.70">
    <property type="match status" value="1"/>
</dbReference>
<feature type="chain" id="PRO_5032957292" description="Ionotropic glutamate receptor C-terminal domain-containing protein" evidence="15">
    <location>
        <begin position="28"/>
        <end position="869"/>
    </location>
</feature>
<keyword evidence="3 14" id="KW-0812">Transmembrane</keyword>
<dbReference type="GO" id="GO:0045211">
    <property type="term" value="C:postsynaptic membrane"/>
    <property type="evidence" value="ECO:0007669"/>
    <property type="project" value="UniProtKB-SubCell"/>
</dbReference>
<keyword evidence="5" id="KW-0770">Synapse</keyword>
<evidence type="ECO:0000256" key="4">
    <source>
        <dbReference type="ARBA" id="ARBA00022989"/>
    </source>
</evidence>
<dbReference type="InterPro" id="IPR028082">
    <property type="entry name" value="Peripla_BP_I"/>
</dbReference>
<evidence type="ECO:0000256" key="11">
    <source>
        <dbReference type="ARBA" id="ARBA00023286"/>
    </source>
</evidence>
<feature type="transmembrane region" description="Helical" evidence="14">
    <location>
        <begin position="644"/>
        <end position="665"/>
    </location>
</feature>
<keyword evidence="15" id="KW-0732">Signal</keyword>
<evidence type="ECO:0000256" key="6">
    <source>
        <dbReference type="ARBA" id="ARBA00023065"/>
    </source>
</evidence>
<dbReference type="Gene3D" id="3.40.50.2300">
    <property type="match status" value="3"/>
</dbReference>
<feature type="transmembrane region" description="Helical" evidence="14">
    <location>
        <begin position="826"/>
        <end position="846"/>
    </location>
</feature>